<protein>
    <submittedName>
        <fullName evidence="2">Uncharacterized protein</fullName>
    </submittedName>
</protein>
<feature type="transmembrane region" description="Helical" evidence="1">
    <location>
        <begin position="23"/>
        <end position="46"/>
    </location>
</feature>
<sequence length="111" mass="12706">MVSLLMQAMQQYFDKHGPHTCSWPFLLAVLSRLICFINGLLILAVVMQYANSDRDKQPTGTFSKADCYMAPFVGHSTVYHRRQAYVDQKPLYLCLILLTRSLLPARRPNSL</sequence>
<evidence type="ECO:0000313" key="3">
    <source>
        <dbReference type="Proteomes" id="UP000009097"/>
    </source>
</evidence>
<dbReference type="EMBL" id="DS231698">
    <property type="protein sequence ID" value="KNA99935.1"/>
    <property type="molecule type" value="Genomic_DNA"/>
</dbReference>
<proteinExistence type="predicted"/>
<keyword evidence="1" id="KW-0472">Membrane</keyword>
<evidence type="ECO:0000313" key="2">
    <source>
        <dbReference type="EMBL" id="KNA99935.1"/>
    </source>
</evidence>
<accession>A0A0J9UP51</accession>
<dbReference type="Proteomes" id="UP000009097">
    <property type="component" value="Unassembled WGS sequence"/>
</dbReference>
<gene>
    <name evidence="2" type="ORF">FOXG_18622</name>
</gene>
<name>A0A0J9UP51_FUSO4</name>
<reference evidence="2" key="2">
    <citation type="journal article" date="2010" name="Nature">
        <title>Comparative genomics reveals mobile pathogenicity chromosomes in Fusarium.</title>
        <authorList>
            <person name="Ma L.J."/>
            <person name="van der Does H.C."/>
            <person name="Borkovich K.A."/>
            <person name="Coleman J.J."/>
            <person name="Daboussi M.J."/>
            <person name="Di Pietro A."/>
            <person name="Dufresne M."/>
            <person name="Freitag M."/>
            <person name="Grabherr M."/>
            <person name="Henrissat B."/>
            <person name="Houterman P.M."/>
            <person name="Kang S."/>
            <person name="Shim W.B."/>
            <person name="Woloshuk C."/>
            <person name="Xie X."/>
            <person name="Xu J.R."/>
            <person name="Antoniw J."/>
            <person name="Baker S.E."/>
            <person name="Bluhm B.H."/>
            <person name="Breakspear A."/>
            <person name="Brown D.W."/>
            <person name="Butchko R.A."/>
            <person name="Chapman S."/>
            <person name="Coulson R."/>
            <person name="Coutinho P.M."/>
            <person name="Danchin E.G."/>
            <person name="Diener A."/>
            <person name="Gale L.R."/>
            <person name="Gardiner D.M."/>
            <person name="Goff S."/>
            <person name="Hammond-Kosack K.E."/>
            <person name="Hilburn K."/>
            <person name="Hua-Van A."/>
            <person name="Jonkers W."/>
            <person name="Kazan K."/>
            <person name="Kodira C.D."/>
            <person name="Koehrsen M."/>
            <person name="Kumar L."/>
            <person name="Lee Y.H."/>
            <person name="Li L."/>
            <person name="Manners J.M."/>
            <person name="Miranda-Saavedra D."/>
            <person name="Mukherjee M."/>
            <person name="Park G."/>
            <person name="Park J."/>
            <person name="Park S.Y."/>
            <person name="Proctor R.H."/>
            <person name="Regev A."/>
            <person name="Ruiz-Roldan M.C."/>
            <person name="Sain D."/>
            <person name="Sakthikumar S."/>
            <person name="Sykes S."/>
            <person name="Schwartz D.C."/>
            <person name="Turgeon B.G."/>
            <person name="Wapinski I."/>
            <person name="Yoder O."/>
            <person name="Young S."/>
            <person name="Zeng Q."/>
            <person name="Zhou S."/>
            <person name="Galagan J."/>
            <person name="Cuomo C.A."/>
            <person name="Kistler H.C."/>
            <person name="Rep M."/>
        </authorList>
    </citation>
    <scope>NUCLEOTIDE SEQUENCE [LARGE SCALE GENOMIC DNA]</scope>
    <source>
        <strain evidence="2">4287</strain>
    </source>
</reference>
<keyword evidence="1" id="KW-1133">Transmembrane helix</keyword>
<dbReference type="AlphaFoldDB" id="A0A0J9UP51"/>
<dbReference type="RefSeq" id="XP_018237981.1">
    <property type="nucleotide sequence ID" value="XM_018398760.1"/>
</dbReference>
<dbReference type="KEGG" id="fox:FOXG_18622"/>
<keyword evidence="1" id="KW-0812">Transmembrane</keyword>
<reference evidence="2" key="1">
    <citation type="submission" date="2007-04" db="EMBL/GenBank/DDBJ databases">
        <authorList>
            <consortium name="The Broad Institute Genome Sequencing Platform"/>
            <person name="Birren B."/>
            <person name="Lander E."/>
            <person name="Galagan J."/>
            <person name="Nusbaum C."/>
            <person name="Devon K."/>
            <person name="Ma L.-J."/>
            <person name="Jaffe D."/>
            <person name="Butler J."/>
            <person name="Alvarez P."/>
            <person name="Gnerre S."/>
            <person name="Grabherr M."/>
            <person name="Kleber M."/>
            <person name="Mauceli E."/>
            <person name="Brockman W."/>
            <person name="MacCallum I.A."/>
            <person name="Young S."/>
            <person name="LaButti K."/>
            <person name="DeCaprio D."/>
            <person name="Crawford M."/>
            <person name="Koehrsen M."/>
            <person name="Engels R."/>
            <person name="Montgomery P."/>
            <person name="Pearson M."/>
            <person name="Howarth C."/>
            <person name="Larson L."/>
            <person name="White J."/>
            <person name="O'Leary S."/>
            <person name="Kodira C."/>
            <person name="Zeng Q."/>
            <person name="Yandava C."/>
            <person name="Alvarado L."/>
            <person name="Kistler C."/>
            <person name="Shim W.-B."/>
            <person name="Kang S."/>
            <person name="Woloshuk C."/>
        </authorList>
    </citation>
    <scope>NUCLEOTIDE SEQUENCE</scope>
    <source>
        <strain evidence="2">4287</strain>
    </source>
</reference>
<dbReference type="VEuPathDB" id="FungiDB:FOXG_18622"/>
<evidence type="ECO:0000256" key="1">
    <source>
        <dbReference type="SAM" id="Phobius"/>
    </source>
</evidence>
<dbReference type="GeneID" id="28959328"/>
<organism evidence="2 3">
    <name type="scientific">Fusarium oxysporum f. sp. lycopersici (strain 4287 / CBS 123668 / FGSC 9935 / NRRL 34936)</name>
    <name type="common">Fusarium vascular wilt of tomato</name>
    <dbReference type="NCBI Taxonomy" id="426428"/>
    <lineage>
        <taxon>Eukaryota</taxon>
        <taxon>Fungi</taxon>
        <taxon>Dikarya</taxon>
        <taxon>Ascomycota</taxon>
        <taxon>Pezizomycotina</taxon>
        <taxon>Sordariomycetes</taxon>
        <taxon>Hypocreomycetidae</taxon>
        <taxon>Hypocreales</taxon>
        <taxon>Nectriaceae</taxon>
        <taxon>Fusarium</taxon>
        <taxon>Fusarium oxysporum species complex</taxon>
    </lineage>
</organism>